<dbReference type="GeneID" id="67023220"/>
<evidence type="ECO:0000313" key="1">
    <source>
        <dbReference type="EMBL" id="QRW19532.1"/>
    </source>
</evidence>
<dbReference type="Proteomes" id="UP000650533">
    <property type="component" value="Chromosome 4"/>
</dbReference>
<name>A0A8H8NWS8_9AGAM</name>
<organism evidence="1 2">
    <name type="scientific">Rhizoctonia solani</name>
    <dbReference type="NCBI Taxonomy" id="456999"/>
    <lineage>
        <taxon>Eukaryota</taxon>
        <taxon>Fungi</taxon>
        <taxon>Dikarya</taxon>
        <taxon>Basidiomycota</taxon>
        <taxon>Agaricomycotina</taxon>
        <taxon>Agaricomycetes</taxon>
        <taxon>Cantharellales</taxon>
        <taxon>Ceratobasidiaceae</taxon>
        <taxon>Rhizoctonia</taxon>
    </lineage>
</organism>
<proteinExistence type="predicted"/>
<evidence type="ECO:0000313" key="2">
    <source>
        <dbReference type="Proteomes" id="UP000650533"/>
    </source>
</evidence>
<dbReference type="AlphaFoldDB" id="A0A8H8NWS8"/>
<gene>
    <name evidence="1" type="ORF">RhiXN_00938</name>
</gene>
<sequence>MIAIIELYKKQPIWHEELAVHCITIALRTHDHHVLALGSSLPSSPAPISVSWFSLFGPRNAYSSSSTSDEKLLLSLQALFTLPLRCVYVYDSLFNMMATAHSAAPHTLPSSAAMYFPPPRRSGSTLQPPSVALGDSHRPCVELHKPVWVIDYDSNEVTITGEIEVDTSHFARHAEFAIGVELRSPTGLGSNSNWRSEWNHDGPNNRPSSFIQLGQRLTVDESAYTTVTINLPQALLPASQQSRVFTLSCCAFLVDDPRVKSEMNIAKFMVVRKAAPAPAPTHTHIAGPVMVPVVQVIPPPCETVVISSGKTGHSARVWMGKKAWGKVAKW</sequence>
<protein>
    <submittedName>
        <fullName evidence="1">Formin-like region domain protein</fullName>
    </submittedName>
</protein>
<reference evidence="1" key="1">
    <citation type="submission" date="2020-05" db="EMBL/GenBank/DDBJ databases">
        <title>Evolutionary and genomic comparisons of hybrid uninucleate and nonhybrid Rhizoctonia fungi.</title>
        <authorList>
            <person name="Li C."/>
            <person name="Chen X."/>
        </authorList>
    </citation>
    <scope>NUCLEOTIDE SEQUENCE</scope>
    <source>
        <strain evidence="1">AG-1 IA</strain>
    </source>
</reference>
<dbReference type="RefSeq" id="XP_043179769.1">
    <property type="nucleotide sequence ID" value="XM_043320757.1"/>
</dbReference>
<accession>A0A8H8NWS8</accession>
<dbReference type="KEGG" id="rsx:RhiXN_00938"/>
<dbReference type="EMBL" id="CP059661">
    <property type="protein sequence ID" value="QRW19532.1"/>
    <property type="molecule type" value="Genomic_DNA"/>
</dbReference>